<dbReference type="GO" id="GO:1904423">
    <property type="term" value="C:dehydrodolichyl diphosphate synthase complex"/>
    <property type="evidence" value="ECO:0007669"/>
    <property type="project" value="EnsemblFungi"/>
</dbReference>
<evidence type="ECO:0000256" key="4">
    <source>
        <dbReference type="ARBA" id="ARBA00005432"/>
    </source>
</evidence>
<reference evidence="15 16" key="1">
    <citation type="submission" date="2016-03" db="EMBL/GenBank/DDBJ databases">
        <authorList>
            <person name="Devillers H."/>
        </authorList>
    </citation>
    <scope>NUCLEOTIDE SEQUENCE [LARGE SCALE GENOMIC DNA]</scope>
    <source>
        <strain evidence="15">CBS 10888</strain>
    </source>
</reference>
<keyword evidence="11 14" id="KW-0472">Membrane</keyword>
<evidence type="ECO:0000256" key="13">
    <source>
        <dbReference type="SAM" id="MobiDB-lite"/>
    </source>
</evidence>
<evidence type="ECO:0000256" key="8">
    <source>
        <dbReference type="ARBA" id="ARBA00022824"/>
    </source>
</evidence>
<dbReference type="PANTHER" id="PTHR21528">
    <property type="entry name" value="DEHYDRODOLICHYL DIPHOSPHATE SYNTHASE COMPLEX SUBUNIT NUS1"/>
    <property type="match status" value="1"/>
</dbReference>
<feature type="transmembrane region" description="Helical" evidence="14">
    <location>
        <begin position="81"/>
        <end position="100"/>
    </location>
</feature>
<keyword evidence="7 14" id="KW-0812">Transmembrane</keyword>
<comment type="cofactor">
    <cofactor evidence="1">
        <name>Mg(2+)</name>
        <dbReference type="ChEBI" id="CHEBI:18420"/>
    </cofactor>
</comment>
<comment type="subcellular location">
    <subcellularLocation>
        <location evidence="2">Endoplasmic reticulum membrane</location>
    </subcellularLocation>
</comment>
<evidence type="ECO:0000256" key="10">
    <source>
        <dbReference type="ARBA" id="ARBA00022989"/>
    </source>
</evidence>
<dbReference type="Proteomes" id="UP000190274">
    <property type="component" value="Chromosome F"/>
</dbReference>
<dbReference type="UniPathway" id="UPA00378"/>
<dbReference type="InterPro" id="IPR036424">
    <property type="entry name" value="UPP_synth-like_sf"/>
</dbReference>
<dbReference type="GO" id="GO:0005789">
    <property type="term" value="C:endoplasmic reticulum membrane"/>
    <property type="evidence" value="ECO:0007669"/>
    <property type="project" value="UniProtKB-SubCell"/>
</dbReference>
<evidence type="ECO:0000256" key="12">
    <source>
        <dbReference type="ARBA" id="ARBA00047353"/>
    </source>
</evidence>
<evidence type="ECO:0000256" key="1">
    <source>
        <dbReference type="ARBA" id="ARBA00001946"/>
    </source>
</evidence>
<dbReference type="Gene3D" id="3.40.1180.10">
    <property type="entry name" value="Decaprenyl diphosphate synthase-like"/>
    <property type="match status" value="1"/>
</dbReference>
<dbReference type="OrthoDB" id="19639at2759"/>
<comment type="similarity">
    <text evidence="4">Belongs to the UPP synthase family.</text>
</comment>
<keyword evidence="10 14" id="KW-1133">Transmembrane helix</keyword>
<dbReference type="GO" id="GO:0005811">
    <property type="term" value="C:lipid droplet"/>
    <property type="evidence" value="ECO:0007669"/>
    <property type="project" value="EnsemblFungi"/>
</dbReference>
<comment type="pathway">
    <text evidence="3">Protein modification; protein glycosylation.</text>
</comment>
<evidence type="ECO:0000256" key="5">
    <source>
        <dbReference type="ARBA" id="ARBA00012596"/>
    </source>
</evidence>
<dbReference type="STRING" id="1266660.A0A1G4JN38"/>
<gene>
    <name evidence="15" type="ORF">LADA_0F13608G</name>
</gene>
<organism evidence="15 16">
    <name type="scientific">Lachancea dasiensis</name>
    <dbReference type="NCBI Taxonomy" id="1072105"/>
    <lineage>
        <taxon>Eukaryota</taxon>
        <taxon>Fungi</taxon>
        <taxon>Dikarya</taxon>
        <taxon>Ascomycota</taxon>
        <taxon>Saccharomycotina</taxon>
        <taxon>Saccharomycetes</taxon>
        <taxon>Saccharomycetales</taxon>
        <taxon>Saccharomycetaceae</taxon>
        <taxon>Lachancea</taxon>
    </lineage>
</organism>
<sequence>MTKIHSAVMKDHDGNWRKDQRDRQRVPAITNGRTNPAKPSINKVKNSIESMALSPPDSDVVKKKLEQNQMKGIWSQSGGNIEYLFCKVLLGVLFALYAGIRYVQYEFNRIKILVLNLAYNPSNSPQLIRQDVMKLEKLPRRLAAILEKKREGDVGGGVSGILNDGSELVAWSVSAGIKHLSLYDYDGHLKRNVDDFRDNVFHKLSKFYDPKNVPKFAVRIPQWNKVYFNSPGSEASESKKVLIEISLLSNRDGRETIIDLTKAMAELCAKNEMKLSDITMKLIDTELIQLVGHEPDLLLYFGPSLDLQGFPPWHIRLTELYWEQDNDQVTYSVFIRGLKKFADCKMNVGK</sequence>
<feature type="region of interest" description="Disordered" evidence="13">
    <location>
        <begin position="1"/>
        <end position="22"/>
    </location>
</feature>
<accession>A0A1G4JN38</accession>
<evidence type="ECO:0000256" key="9">
    <source>
        <dbReference type="ARBA" id="ARBA00022842"/>
    </source>
</evidence>
<keyword evidence="16" id="KW-1185">Reference proteome</keyword>
<dbReference type="EC" id="2.5.1.87" evidence="5"/>
<keyword evidence="8" id="KW-0256">Endoplasmic reticulum</keyword>
<feature type="compositionally biased region" description="Basic and acidic residues" evidence="13">
    <location>
        <begin position="8"/>
        <end position="22"/>
    </location>
</feature>
<dbReference type="AlphaFoldDB" id="A0A1G4JN38"/>
<evidence type="ECO:0000313" key="16">
    <source>
        <dbReference type="Proteomes" id="UP000190274"/>
    </source>
</evidence>
<keyword evidence="9" id="KW-0460">Magnesium</keyword>
<evidence type="ECO:0000256" key="6">
    <source>
        <dbReference type="ARBA" id="ARBA00022679"/>
    </source>
</evidence>
<proteinExistence type="inferred from homology"/>
<dbReference type="EMBL" id="LT598458">
    <property type="protein sequence ID" value="SCU92006.1"/>
    <property type="molecule type" value="Genomic_DNA"/>
</dbReference>
<dbReference type="InterPro" id="IPR038887">
    <property type="entry name" value="Nus1/NgBR"/>
</dbReference>
<dbReference type="SUPFAM" id="SSF64005">
    <property type="entry name" value="Undecaprenyl diphosphate synthase"/>
    <property type="match status" value="1"/>
</dbReference>
<comment type="catalytic activity">
    <reaction evidence="12">
        <text>n isopentenyl diphosphate + (2E,6E)-farnesyl diphosphate = a di-trans,poly-cis-polyprenyl diphosphate + n diphosphate</text>
        <dbReference type="Rhea" id="RHEA:53008"/>
        <dbReference type="Rhea" id="RHEA-COMP:19494"/>
        <dbReference type="ChEBI" id="CHEBI:33019"/>
        <dbReference type="ChEBI" id="CHEBI:128769"/>
        <dbReference type="ChEBI" id="CHEBI:136960"/>
        <dbReference type="ChEBI" id="CHEBI:175763"/>
        <dbReference type="EC" id="2.5.1.87"/>
    </reaction>
</comment>
<evidence type="ECO:0000256" key="2">
    <source>
        <dbReference type="ARBA" id="ARBA00004586"/>
    </source>
</evidence>
<evidence type="ECO:0000256" key="7">
    <source>
        <dbReference type="ARBA" id="ARBA00022692"/>
    </source>
</evidence>
<protein>
    <recommendedName>
        <fullName evidence="5">ditrans,polycis-polyprenyl diphosphate synthase [(2E,6E)-farnesyldiphosphate specific]</fullName>
        <ecNumber evidence="5">2.5.1.87</ecNumber>
    </recommendedName>
</protein>
<name>A0A1G4JN38_9SACH</name>
<dbReference type="PANTHER" id="PTHR21528:SF0">
    <property type="entry name" value="DEHYDRODOLICHYL DIPHOSPHATE SYNTHASE COMPLEX SUBUNIT NUS1"/>
    <property type="match status" value="1"/>
</dbReference>
<dbReference type="GO" id="GO:0045547">
    <property type="term" value="F:ditrans,polycis-polyprenyl diphosphate synthase [(2E,6E)-farnesyl diphosphate specific] activity"/>
    <property type="evidence" value="ECO:0007669"/>
    <property type="project" value="UniProtKB-EC"/>
</dbReference>
<evidence type="ECO:0000256" key="3">
    <source>
        <dbReference type="ARBA" id="ARBA00004922"/>
    </source>
</evidence>
<dbReference type="GO" id="GO:0043048">
    <property type="term" value="P:dolichyl monophosphate biosynthetic process"/>
    <property type="evidence" value="ECO:0007669"/>
    <property type="project" value="EnsemblFungi"/>
</dbReference>
<evidence type="ECO:0000256" key="11">
    <source>
        <dbReference type="ARBA" id="ARBA00023136"/>
    </source>
</evidence>
<evidence type="ECO:0000313" key="15">
    <source>
        <dbReference type="EMBL" id="SCU92006.1"/>
    </source>
</evidence>
<keyword evidence="6" id="KW-0808">Transferase</keyword>
<evidence type="ECO:0000256" key="14">
    <source>
        <dbReference type="SAM" id="Phobius"/>
    </source>
</evidence>